<evidence type="ECO:0000313" key="1">
    <source>
        <dbReference type="EMBL" id="QOS67176.1"/>
    </source>
</evidence>
<dbReference type="KEGG" id="egd:GS424_011615"/>
<dbReference type="Proteomes" id="UP000478463">
    <property type="component" value="Chromosome"/>
</dbReference>
<protein>
    <recommendedName>
        <fullName evidence="3">Sulfatase N-terminal domain-containing protein</fullName>
    </recommendedName>
</protein>
<evidence type="ECO:0008006" key="3">
    <source>
        <dbReference type="Google" id="ProtNLM"/>
    </source>
</evidence>
<reference evidence="1 2" key="1">
    <citation type="submission" date="2020-10" db="EMBL/GenBank/DDBJ databases">
        <title>Eggerthella sp. nov., isolated from human feces.</title>
        <authorList>
            <person name="Yajun G."/>
        </authorList>
    </citation>
    <scope>NUCLEOTIDE SEQUENCE [LARGE SCALE GENOMIC DNA]</scope>
    <source>
        <strain evidence="1 2">HF-1101</strain>
    </source>
</reference>
<dbReference type="EMBL" id="CP063310">
    <property type="protein sequence ID" value="QOS67176.1"/>
    <property type="molecule type" value="Genomic_DNA"/>
</dbReference>
<dbReference type="Gene3D" id="3.40.720.10">
    <property type="entry name" value="Alkaline Phosphatase, subunit A"/>
    <property type="match status" value="1"/>
</dbReference>
<sequence>MLKKRLAITLFDAFAVAALAMYVVLAFAPPAYAYVDPSVMTYAIQAFAGVAVALGAVAGVALRRTRKMLFKVLNIDENARKDVEPEVHRLDASGRPIGGAKVPAHVAEEPARKRAAGRGASSAPKWGGRLAYALIVSVFTVFTVFVVAPFEIVAANASSLVFGLSDTWLTIAVPAVIGAACLALALSALRGKAFQVALLLVFSIGLAAYVQALFLNGGLPTADGRAVPWDDYTTAMVVSGLVWILIIVIPLVLSRWFGPTCRGTAAMVSVCLVIVQAVGVVSLFNNATSIAEASPVSSEGGVRSAAQGERQVTEEGLFEVAPSDNVIVLMLDMVDLRNFDDLLASDPSVKDRLDGFTYFENTTGSLIPTRYAVPYLLSGQLPSHDESFADYIANRYDLGSFLPAISDAGYSIGLYSDSLMLEPEESPKQQKIVDSTLNIHPLGDVHRSASLDAQGALLSLWKCALYRDMPWVLKPPFWFYTDEVNSSMVNWDVDATGGDVPYTMNDFQYFDKLKNIGLSVDNEGYNGAFRFIHLQGSHYPYAMDENGNDIGVDNSTIEKQTAGVFKIVDEYLNQLRDLGVYDDSTVIIMSDHGSWHITEEIDDVSCPIMIVKPAASSPYAFSGPMRTSDVPASHLDFEATVIEAMGMDAANYGTSLFALTDESRTRPYYAMLCEGVNEVAIQEFEIEGNALDFSGWHPTGKQWASG</sequence>
<accession>A0A6L7IWM8</accession>
<gene>
    <name evidence="1" type="ORF">GS424_011615</name>
</gene>
<dbReference type="InterPro" id="IPR017850">
    <property type="entry name" value="Alkaline_phosphatase_core_sf"/>
</dbReference>
<dbReference type="RefSeq" id="WP_160943300.1">
    <property type="nucleotide sequence ID" value="NZ_CP063310.1"/>
</dbReference>
<name>A0A6L7IWM8_9ACTN</name>
<dbReference type="SUPFAM" id="SSF53649">
    <property type="entry name" value="Alkaline phosphatase-like"/>
    <property type="match status" value="1"/>
</dbReference>
<dbReference type="AlphaFoldDB" id="A0A6L7IWM8"/>
<evidence type="ECO:0000313" key="2">
    <source>
        <dbReference type="Proteomes" id="UP000478463"/>
    </source>
</evidence>
<organism evidence="1 2">
    <name type="scientific">Eggerthella guodeyinii</name>
    <dbReference type="NCBI Taxonomy" id="2690837"/>
    <lineage>
        <taxon>Bacteria</taxon>
        <taxon>Bacillati</taxon>
        <taxon>Actinomycetota</taxon>
        <taxon>Coriobacteriia</taxon>
        <taxon>Eggerthellales</taxon>
        <taxon>Eggerthellaceae</taxon>
        <taxon>Eggerthella</taxon>
    </lineage>
</organism>
<proteinExistence type="predicted"/>